<organism evidence="6 7">
    <name type="scientific">Sorangium cellulosum</name>
    <name type="common">Polyangium cellulosum</name>
    <dbReference type="NCBI Taxonomy" id="56"/>
    <lineage>
        <taxon>Bacteria</taxon>
        <taxon>Pseudomonadati</taxon>
        <taxon>Myxococcota</taxon>
        <taxon>Polyangia</taxon>
        <taxon>Polyangiales</taxon>
        <taxon>Polyangiaceae</taxon>
        <taxon>Sorangium</taxon>
    </lineage>
</organism>
<reference evidence="6 7" key="1">
    <citation type="submission" date="2014-02" db="EMBL/GenBank/DDBJ databases">
        <title>The small core and large imbalanced accessory genome model reveals a collaborative survival strategy of Sorangium cellulosum strains in nature.</title>
        <authorList>
            <person name="Han K."/>
            <person name="Peng R."/>
            <person name="Blom J."/>
            <person name="Li Y.-Z."/>
        </authorList>
    </citation>
    <scope>NUCLEOTIDE SEQUENCE [LARGE SCALE GENOMIC DNA]</scope>
    <source>
        <strain evidence="6 7">So0011-07</strain>
    </source>
</reference>
<proteinExistence type="predicted"/>
<dbReference type="Gene3D" id="3.60.120.10">
    <property type="entry name" value="Anthranilate synthase"/>
    <property type="match status" value="1"/>
</dbReference>
<accession>A0A150SC08</accession>
<dbReference type="GO" id="GO:0000162">
    <property type="term" value="P:L-tryptophan biosynthetic process"/>
    <property type="evidence" value="ECO:0007669"/>
    <property type="project" value="TreeGrafter"/>
</dbReference>
<evidence type="ECO:0000256" key="2">
    <source>
        <dbReference type="ARBA" id="ARBA00022723"/>
    </source>
</evidence>
<evidence type="ECO:0000313" key="6">
    <source>
        <dbReference type="EMBL" id="KYF89985.1"/>
    </source>
</evidence>
<dbReference type="GO" id="GO:0046872">
    <property type="term" value="F:metal ion binding"/>
    <property type="evidence" value="ECO:0007669"/>
    <property type="project" value="UniProtKB-KW"/>
</dbReference>
<protein>
    <submittedName>
        <fullName evidence="6">Salicylate synthase</fullName>
    </submittedName>
</protein>
<dbReference type="EMBL" id="JEMB01001164">
    <property type="protein sequence ID" value="KYF89985.1"/>
    <property type="molecule type" value="Genomic_DNA"/>
</dbReference>
<evidence type="ECO:0000256" key="1">
    <source>
        <dbReference type="ARBA" id="ARBA00001946"/>
    </source>
</evidence>
<comment type="caution">
    <text evidence="6">The sequence shown here is derived from an EMBL/GenBank/DDBJ whole genome shotgun (WGS) entry which is preliminary data.</text>
</comment>
<gene>
    <name evidence="6" type="ORF">BE17_41605</name>
</gene>
<dbReference type="SUPFAM" id="SSF56322">
    <property type="entry name" value="ADC synthase"/>
    <property type="match status" value="1"/>
</dbReference>
<keyword evidence="3" id="KW-0460">Magnesium</keyword>
<sequence length="435" mass="47248">MNHIEGILPGAQRSHSILRCLLDAGVLDDYLVYDSGTETRIVGGCLARVLLSGDALVLEGPSGARRSERAHDPFKQIERVLAEAGIPDWTAYGYVTFDVARFYYPYGKAMGSPLVHLVVPEVEIRLRGGRAFVRSAANQGAIERIVSTARDDETPARISPPDVDLSDRDDYQDKVVSLSEAIRAGELQKAILSRHVDVPGSLDVLGTYASAVRTNNAARSYCFRLGSVAGVGLSPELLLEADTSGSVMTNPLAGTRPRGADAEEDLRLRNELFTDAKEVKEHVLSILAAQEEIRSICLADSVRICDFMQVKRFRCVQHLSSRVSGRLAPGKTAWDALKALFPGITVSGIDKGAALRFIDSLEREPRGVYGGTVGWIDSRGAADMAIAIRAVYQYGSTVRLNAGAGIVAESIKESEYIESVNKMNTMRSQLVLQPR</sequence>
<dbReference type="AlphaFoldDB" id="A0A150SC08"/>
<evidence type="ECO:0000256" key="4">
    <source>
        <dbReference type="ARBA" id="ARBA00023239"/>
    </source>
</evidence>
<dbReference type="PRINTS" id="PR00095">
    <property type="entry name" value="ANTSNTHASEI"/>
</dbReference>
<evidence type="ECO:0000259" key="5">
    <source>
        <dbReference type="Pfam" id="PF00425"/>
    </source>
</evidence>
<dbReference type="PANTHER" id="PTHR11236:SF48">
    <property type="entry name" value="ISOCHORISMATE SYNTHASE MENF"/>
    <property type="match status" value="1"/>
</dbReference>
<dbReference type="Proteomes" id="UP000075635">
    <property type="component" value="Unassembled WGS sequence"/>
</dbReference>
<keyword evidence="4" id="KW-0456">Lyase</keyword>
<dbReference type="PANTHER" id="PTHR11236">
    <property type="entry name" value="AMINOBENZOATE/ANTHRANILATE SYNTHASE"/>
    <property type="match status" value="1"/>
</dbReference>
<feature type="domain" description="Chorismate-utilising enzyme C-terminal" evidence="5">
    <location>
        <begin position="168"/>
        <end position="422"/>
    </location>
</feature>
<evidence type="ECO:0000313" key="7">
    <source>
        <dbReference type="Proteomes" id="UP000075635"/>
    </source>
</evidence>
<keyword evidence="2" id="KW-0479">Metal-binding</keyword>
<name>A0A150SC08_SORCE</name>
<dbReference type="GO" id="GO:0016829">
    <property type="term" value="F:lyase activity"/>
    <property type="evidence" value="ECO:0007669"/>
    <property type="project" value="UniProtKB-KW"/>
</dbReference>
<dbReference type="InterPro" id="IPR015890">
    <property type="entry name" value="Chorismate_C"/>
</dbReference>
<dbReference type="InterPro" id="IPR019999">
    <property type="entry name" value="Anth_synth_I-like"/>
</dbReference>
<comment type="cofactor">
    <cofactor evidence="1">
        <name>Mg(2+)</name>
        <dbReference type="ChEBI" id="CHEBI:18420"/>
    </cofactor>
</comment>
<evidence type="ECO:0000256" key="3">
    <source>
        <dbReference type="ARBA" id="ARBA00022842"/>
    </source>
</evidence>
<dbReference type="InterPro" id="IPR005801">
    <property type="entry name" value="ADC_synthase"/>
</dbReference>
<dbReference type="Pfam" id="PF00425">
    <property type="entry name" value="Chorismate_bind"/>
    <property type="match status" value="1"/>
</dbReference>